<dbReference type="Proteomes" id="UP000734854">
    <property type="component" value="Unassembled WGS sequence"/>
</dbReference>
<dbReference type="Pfam" id="PF08267">
    <property type="entry name" value="Meth_synt_1"/>
    <property type="match status" value="2"/>
</dbReference>
<dbReference type="Gene3D" id="3.20.20.210">
    <property type="match status" value="2"/>
</dbReference>
<sequence length="756" mass="83545">MAFRKQWTPTVPSSPASSISLNPSVCHCGAFTCGWRSRSGSPCDSGATLLDSSSFLHRDVVVVDPDNIFVDDITVPDSLDVAGVVFDDGSVGETQESLPLTIPPPAEPVEPIFVLSGDENVGETQEILLLTVRLLEPEPLAVQENATFTRRWSRVFLTAERSPPARYSFFIPISADLPVDGVPKAVDSDCAFLSGEFHLSKSISVPLGSLHLWTAFRKQCTLHLRCSDCRIPEEESLISVVYQFPADHGAIDGFVELQSSYSGSEREIARQGEEATGDFPSTGVVDTRRSGVPFSTQSLAFNVFFRKSYISHNEASHIVGYPCMGPERELQTALESFWSEEMSSDGLQNLAADLRSSVWKQMADAGIKYIPSNTFSYFDQMLDTTAMLGAVPERYNYTGNEIGFDIYCLMARGNASAVPAMKSMEKRQWFDTNNSRSYWACNLLLSEPTKGVEKSFCPLSLFESILPIYKEIIVELKAVGASWIQFDEPTLVLDLQSDKLHAFTEAYSKLESSLSGLNVLVETYFAGVPAEAYKIVTALKGVSGFGFDLVRGIGTIDLIKTEGFPAGKYLFAGVVNGSNIWANDLESSLKILKDLEDCVDKDKLVVSTSCSLMHIAVDVAKESKLDSELKSWLAFAAQKVIEVNALASSKEDKSNEHIHYSSLWEDKIQKQSDFRDTITGFTYGWLIMVHRDHVYLMDPITHVSINLPSIPSDDIDYWNIRGMSSSPSSLIGDFMIIMIFSDGDFDSFLIFASIKR</sequence>
<dbReference type="SUPFAM" id="SSF51726">
    <property type="entry name" value="UROD/MetE-like"/>
    <property type="match status" value="1"/>
</dbReference>
<comment type="caution">
    <text evidence="2">The sequence shown here is derived from an EMBL/GenBank/DDBJ whole genome shotgun (WGS) entry which is preliminary data.</text>
</comment>
<evidence type="ECO:0000313" key="3">
    <source>
        <dbReference type="Proteomes" id="UP000734854"/>
    </source>
</evidence>
<protein>
    <recommendedName>
        <fullName evidence="1">Cobalamin-independent methionine synthase MetE N-terminal domain-containing protein</fullName>
    </recommendedName>
</protein>
<accession>A0A8J5GEV0</accession>
<reference evidence="2 3" key="1">
    <citation type="submission" date="2020-08" db="EMBL/GenBank/DDBJ databases">
        <title>Plant Genome Project.</title>
        <authorList>
            <person name="Zhang R.-G."/>
        </authorList>
    </citation>
    <scope>NUCLEOTIDE SEQUENCE [LARGE SCALE GENOMIC DNA]</scope>
    <source>
        <tissue evidence="2">Rhizome</tissue>
    </source>
</reference>
<feature type="domain" description="Cobalamin-independent methionine synthase MetE N-terminal" evidence="1">
    <location>
        <begin position="450"/>
        <end position="597"/>
    </location>
</feature>
<evidence type="ECO:0000259" key="1">
    <source>
        <dbReference type="Pfam" id="PF08267"/>
    </source>
</evidence>
<gene>
    <name evidence="2" type="ORF">ZIOFF_031480</name>
</gene>
<evidence type="ECO:0000313" key="2">
    <source>
        <dbReference type="EMBL" id="KAG6506162.1"/>
    </source>
</evidence>
<dbReference type="InterPro" id="IPR013215">
    <property type="entry name" value="Cbl-indep_Met_Synth_N"/>
</dbReference>
<feature type="domain" description="Cobalamin-independent methionine synthase MetE N-terminal" evidence="1">
    <location>
        <begin position="316"/>
        <end position="433"/>
    </location>
</feature>
<keyword evidence="3" id="KW-1185">Reference proteome</keyword>
<organism evidence="2 3">
    <name type="scientific">Zingiber officinale</name>
    <name type="common">Ginger</name>
    <name type="synonym">Amomum zingiber</name>
    <dbReference type="NCBI Taxonomy" id="94328"/>
    <lineage>
        <taxon>Eukaryota</taxon>
        <taxon>Viridiplantae</taxon>
        <taxon>Streptophyta</taxon>
        <taxon>Embryophyta</taxon>
        <taxon>Tracheophyta</taxon>
        <taxon>Spermatophyta</taxon>
        <taxon>Magnoliopsida</taxon>
        <taxon>Liliopsida</taxon>
        <taxon>Zingiberales</taxon>
        <taxon>Zingiberaceae</taxon>
        <taxon>Zingiber</taxon>
    </lineage>
</organism>
<dbReference type="EMBL" id="JACMSC010000009">
    <property type="protein sequence ID" value="KAG6506162.1"/>
    <property type="molecule type" value="Genomic_DNA"/>
</dbReference>
<dbReference type="InterPro" id="IPR038071">
    <property type="entry name" value="UROD/MetE-like_sf"/>
</dbReference>
<dbReference type="GO" id="GO:0008652">
    <property type="term" value="P:amino acid biosynthetic process"/>
    <property type="evidence" value="ECO:0007669"/>
    <property type="project" value="InterPro"/>
</dbReference>
<dbReference type="GO" id="GO:0008270">
    <property type="term" value="F:zinc ion binding"/>
    <property type="evidence" value="ECO:0007669"/>
    <property type="project" value="InterPro"/>
</dbReference>
<proteinExistence type="predicted"/>
<dbReference type="PANTHER" id="PTHR30519">
    <property type="entry name" value="5-METHYLTETRAHYDROPTEROYLTRIGLUTAMATE--HOMOCYSTEINE METHYLTRANSFERASE"/>
    <property type="match status" value="1"/>
</dbReference>
<name>A0A8J5GEV0_ZINOF</name>
<dbReference type="AlphaFoldDB" id="A0A8J5GEV0"/>
<dbReference type="GO" id="GO:0003871">
    <property type="term" value="F:5-methyltetrahydropteroyltriglutamate-homocysteine S-methyltransferase activity"/>
    <property type="evidence" value="ECO:0007669"/>
    <property type="project" value="InterPro"/>
</dbReference>